<keyword evidence="4 7" id="KW-0812">Transmembrane</keyword>
<keyword evidence="5 7" id="KW-1133">Transmembrane helix</keyword>
<proteinExistence type="inferred from homology"/>
<dbReference type="InterPro" id="IPR050366">
    <property type="entry name" value="BP-dependent_transpt_permease"/>
</dbReference>
<keyword evidence="2 7" id="KW-0813">Transport</keyword>
<keyword evidence="6 7" id="KW-0472">Membrane</keyword>
<dbReference type="EMBL" id="UYIO01000001">
    <property type="protein sequence ID" value="VDG77031.1"/>
    <property type="molecule type" value="Genomic_DNA"/>
</dbReference>
<dbReference type="PANTHER" id="PTHR43386:SF23">
    <property type="entry name" value="ABC TRANSPORTER"/>
    <property type="match status" value="1"/>
</dbReference>
<evidence type="ECO:0000256" key="2">
    <source>
        <dbReference type="ARBA" id="ARBA00022448"/>
    </source>
</evidence>
<feature type="transmembrane region" description="Helical" evidence="7">
    <location>
        <begin position="254"/>
        <end position="277"/>
    </location>
</feature>
<evidence type="ECO:0000256" key="4">
    <source>
        <dbReference type="ARBA" id="ARBA00022692"/>
    </source>
</evidence>
<organism evidence="9 10">
    <name type="scientific">Actinobaculum suis</name>
    <dbReference type="NCBI Taxonomy" id="1657"/>
    <lineage>
        <taxon>Bacteria</taxon>
        <taxon>Bacillati</taxon>
        <taxon>Actinomycetota</taxon>
        <taxon>Actinomycetes</taxon>
        <taxon>Actinomycetales</taxon>
        <taxon>Actinomycetaceae</taxon>
        <taxon>Actinobaculum</taxon>
    </lineage>
</organism>
<feature type="transmembrane region" description="Helical" evidence="7">
    <location>
        <begin position="208"/>
        <end position="234"/>
    </location>
</feature>
<sequence>MSSTTTTAQPVELAVAKPQRPGPYRRAVVTCIASAVVIVALLITGFANADQALVTDFTNKALAPYAAEPFGTDWMGRSLLARTVTGLALSILIGLFAATVSAIIALILGTLAALGPKWVDNLVSWLINLMLGLPHMLLLILISVAIGRGFWGVAIGVAVTHWPSLARVIRSEVMQVRDATYVAIDRKLGCSPFRIAVKHMLPAVIPQFLVGLVLLFPHAILHEASITFLGFGLSPEQPAIGVILSESMSYLTAGMWWSALFPGLSLLLMVLVFQLFGRSLRVIVEDRRRDI</sequence>
<feature type="domain" description="ABC transmembrane type-1" evidence="8">
    <location>
        <begin position="87"/>
        <end position="277"/>
    </location>
</feature>
<evidence type="ECO:0000256" key="1">
    <source>
        <dbReference type="ARBA" id="ARBA00004651"/>
    </source>
</evidence>
<dbReference type="PANTHER" id="PTHR43386">
    <property type="entry name" value="OLIGOPEPTIDE TRANSPORT SYSTEM PERMEASE PROTEIN APPC"/>
    <property type="match status" value="1"/>
</dbReference>
<feature type="transmembrane region" description="Helical" evidence="7">
    <location>
        <begin position="27"/>
        <end position="47"/>
    </location>
</feature>
<dbReference type="CDD" id="cd06261">
    <property type="entry name" value="TM_PBP2"/>
    <property type="match status" value="1"/>
</dbReference>
<dbReference type="Gene3D" id="1.10.3720.10">
    <property type="entry name" value="MetI-like"/>
    <property type="match status" value="1"/>
</dbReference>
<name>A0A7Z8YBE2_9ACTO</name>
<feature type="transmembrane region" description="Helical" evidence="7">
    <location>
        <begin position="125"/>
        <end position="144"/>
    </location>
</feature>
<dbReference type="Proteomes" id="UP000269974">
    <property type="component" value="Unassembled WGS sequence"/>
</dbReference>
<dbReference type="Pfam" id="PF00528">
    <property type="entry name" value="BPD_transp_1"/>
    <property type="match status" value="1"/>
</dbReference>
<reference evidence="9 10" key="1">
    <citation type="submission" date="2018-11" db="EMBL/GenBank/DDBJ databases">
        <authorList>
            <consortium name="Pathogen Informatics"/>
        </authorList>
    </citation>
    <scope>NUCLEOTIDE SEQUENCE [LARGE SCALE GENOMIC DNA]</scope>
    <source>
        <strain evidence="9 10">NCTC10327</strain>
    </source>
</reference>
<evidence type="ECO:0000256" key="5">
    <source>
        <dbReference type="ARBA" id="ARBA00022989"/>
    </source>
</evidence>
<dbReference type="InterPro" id="IPR000515">
    <property type="entry name" value="MetI-like"/>
</dbReference>
<dbReference type="PROSITE" id="PS50928">
    <property type="entry name" value="ABC_TM1"/>
    <property type="match status" value="1"/>
</dbReference>
<evidence type="ECO:0000256" key="3">
    <source>
        <dbReference type="ARBA" id="ARBA00022475"/>
    </source>
</evidence>
<evidence type="ECO:0000313" key="10">
    <source>
        <dbReference type="Proteomes" id="UP000269974"/>
    </source>
</evidence>
<feature type="transmembrane region" description="Helical" evidence="7">
    <location>
        <begin position="150"/>
        <end position="169"/>
    </location>
</feature>
<dbReference type="GO" id="GO:0055085">
    <property type="term" value="P:transmembrane transport"/>
    <property type="evidence" value="ECO:0007669"/>
    <property type="project" value="InterPro"/>
</dbReference>
<dbReference type="SUPFAM" id="SSF161098">
    <property type="entry name" value="MetI-like"/>
    <property type="match status" value="1"/>
</dbReference>
<dbReference type="RefSeq" id="WP_083078380.1">
    <property type="nucleotide sequence ID" value="NZ_MASX01000006.1"/>
</dbReference>
<evidence type="ECO:0000256" key="6">
    <source>
        <dbReference type="ARBA" id="ARBA00023136"/>
    </source>
</evidence>
<comment type="similarity">
    <text evidence="7">Belongs to the binding-protein-dependent transport system permease family.</text>
</comment>
<feature type="transmembrane region" description="Helical" evidence="7">
    <location>
        <begin position="87"/>
        <end position="113"/>
    </location>
</feature>
<accession>A0A7Z8YBE2</accession>
<dbReference type="InterPro" id="IPR035906">
    <property type="entry name" value="MetI-like_sf"/>
</dbReference>
<comment type="caution">
    <text evidence="9">The sequence shown here is derived from an EMBL/GenBank/DDBJ whole genome shotgun (WGS) entry which is preliminary data.</text>
</comment>
<dbReference type="GO" id="GO:0005886">
    <property type="term" value="C:plasma membrane"/>
    <property type="evidence" value="ECO:0007669"/>
    <property type="project" value="UniProtKB-SubCell"/>
</dbReference>
<dbReference type="AlphaFoldDB" id="A0A7Z8YBE2"/>
<gene>
    <name evidence="9" type="primary">gsiD</name>
    <name evidence="9" type="ORF">NCTC10327_01651</name>
</gene>
<dbReference type="OrthoDB" id="6637947at2"/>
<protein>
    <submittedName>
        <fullName evidence="9">Peptide ABC transporter permease</fullName>
    </submittedName>
</protein>
<keyword evidence="3" id="KW-1003">Cell membrane</keyword>
<evidence type="ECO:0000259" key="8">
    <source>
        <dbReference type="PROSITE" id="PS50928"/>
    </source>
</evidence>
<comment type="subcellular location">
    <subcellularLocation>
        <location evidence="1 7">Cell membrane</location>
        <topology evidence="1 7">Multi-pass membrane protein</topology>
    </subcellularLocation>
</comment>
<evidence type="ECO:0000313" key="9">
    <source>
        <dbReference type="EMBL" id="VDG77031.1"/>
    </source>
</evidence>
<evidence type="ECO:0000256" key="7">
    <source>
        <dbReference type="RuleBase" id="RU363032"/>
    </source>
</evidence>